<accession>A0ABY4ILY2</accession>
<proteinExistence type="predicted"/>
<reference evidence="5 6" key="1">
    <citation type="submission" date="2021-06" db="EMBL/GenBank/DDBJ databases">
        <title>Genome-based taxonomic framework of Microbacterium strains isolated from marine environment, the description of four new species and reclassification of four preexisting species.</title>
        <authorList>
            <person name="Lee S.D."/>
            <person name="Kim S.-M."/>
            <person name="Byeon Y.-S."/>
            <person name="Yang H.L."/>
            <person name="Kim I.S."/>
        </authorList>
    </citation>
    <scope>NUCLEOTIDE SEQUENCE [LARGE SCALE GENOMIC DNA]</scope>
    <source>
        <strain evidence="5 6">SSW1-36</strain>
    </source>
</reference>
<dbReference type="SMART" id="SM00797">
    <property type="entry name" value="AHS2"/>
    <property type="match status" value="1"/>
</dbReference>
<dbReference type="SUPFAM" id="SSF50891">
    <property type="entry name" value="Cyclophilin-like"/>
    <property type="match status" value="1"/>
</dbReference>
<keyword evidence="1" id="KW-0547">Nucleotide-binding</keyword>
<protein>
    <submittedName>
        <fullName evidence="5">Biotin-dependent carboxyltransferase family protein</fullName>
    </submittedName>
</protein>
<keyword evidence="6" id="KW-1185">Reference proteome</keyword>
<sequence length="342" mass="35828">MNAGAGNADAVNAGALTVIEAGSTQVTDLGRRRGPRFGVPVNGALDQRSARIANILVGNPETAPVLEITALDAEFVADIDILIAVSGADGHLTVDGVGRPTNQPVSVRAGEAIALRQIQGGLRSYLAVRGSFDVPQLLGSCAPDSVLGFGGRLVVGERIALRTATAPVFNAHFTAELYDLDVPRLPTGFIVDVTDGPDLDDFAGTADRLFAQPYLVTPKSNHIGLRMTGPLPERRTHGEVLSRGVPVGAVEVPPGDELLVLHRGRGVTAGYPVLAVVTSGSLDVLAQVRPGQHLRFRRLSASDAAARARAELVELEALRLRVRSVFDALDALSTATTGRTLL</sequence>
<evidence type="ECO:0000259" key="4">
    <source>
        <dbReference type="SMART" id="SM00797"/>
    </source>
</evidence>
<evidence type="ECO:0000313" key="5">
    <source>
        <dbReference type="EMBL" id="UPL13627.1"/>
    </source>
</evidence>
<evidence type="ECO:0000256" key="3">
    <source>
        <dbReference type="ARBA" id="ARBA00022840"/>
    </source>
</evidence>
<organism evidence="5 6">
    <name type="scientific">Microbacterium galbinum</name>
    <dbReference type="NCBI Taxonomy" id="2851646"/>
    <lineage>
        <taxon>Bacteria</taxon>
        <taxon>Bacillati</taxon>
        <taxon>Actinomycetota</taxon>
        <taxon>Actinomycetes</taxon>
        <taxon>Micrococcales</taxon>
        <taxon>Microbacteriaceae</taxon>
        <taxon>Microbacterium</taxon>
    </lineage>
</organism>
<dbReference type="EMBL" id="CP078077">
    <property type="protein sequence ID" value="UPL13627.1"/>
    <property type="molecule type" value="Genomic_DNA"/>
</dbReference>
<evidence type="ECO:0000256" key="1">
    <source>
        <dbReference type="ARBA" id="ARBA00022741"/>
    </source>
</evidence>
<gene>
    <name evidence="5" type="ORF">KV396_03715</name>
</gene>
<dbReference type="Gene3D" id="2.40.100.10">
    <property type="entry name" value="Cyclophilin-like"/>
    <property type="match status" value="1"/>
</dbReference>
<dbReference type="Pfam" id="PF02626">
    <property type="entry name" value="CT_A_B"/>
    <property type="match status" value="1"/>
</dbReference>
<dbReference type="Proteomes" id="UP000831963">
    <property type="component" value="Chromosome"/>
</dbReference>
<evidence type="ECO:0000256" key="2">
    <source>
        <dbReference type="ARBA" id="ARBA00022801"/>
    </source>
</evidence>
<dbReference type="InterPro" id="IPR052708">
    <property type="entry name" value="PxpC"/>
</dbReference>
<keyword evidence="3" id="KW-0067">ATP-binding</keyword>
<dbReference type="PANTHER" id="PTHR43309:SF3">
    <property type="entry name" value="5-OXOPROLINASE SUBUNIT C"/>
    <property type="match status" value="1"/>
</dbReference>
<dbReference type="InterPro" id="IPR003778">
    <property type="entry name" value="CT_A_B"/>
</dbReference>
<evidence type="ECO:0000313" key="6">
    <source>
        <dbReference type="Proteomes" id="UP000831963"/>
    </source>
</evidence>
<dbReference type="RefSeq" id="WP_247956863.1">
    <property type="nucleotide sequence ID" value="NZ_CP078077.1"/>
</dbReference>
<feature type="domain" description="Carboxyltransferase" evidence="4">
    <location>
        <begin position="36"/>
        <end position="312"/>
    </location>
</feature>
<dbReference type="InterPro" id="IPR029000">
    <property type="entry name" value="Cyclophilin-like_dom_sf"/>
</dbReference>
<dbReference type="PANTHER" id="PTHR43309">
    <property type="entry name" value="5-OXOPROLINASE SUBUNIT C"/>
    <property type="match status" value="1"/>
</dbReference>
<name>A0ABY4ILY2_9MICO</name>
<keyword evidence="2" id="KW-0378">Hydrolase</keyword>